<dbReference type="Pfam" id="PF07690">
    <property type="entry name" value="MFS_1"/>
    <property type="match status" value="2"/>
</dbReference>
<gene>
    <name evidence="8" type="primary">Contig4151.g4434</name>
    <name evidence="8" type="ORF">STYLEM_18348</name>
</gene>
<feature type="transmembrane region" description="Helical" evidence="7">
    <location>
        <begin position="109"/>
        <end position="132"/>
    </location>
</feature>
<feature type="transmembrane region" description="Helical" evidence="7">
    <location>
        <begin position="70"/>
        <end position="89"/>
    </location>
</feature>
<feature type="transmembrane region" description="Helical" evidence="7">
    <location>
        <begin position="424"/>
        <end position="445"/>
    </location>
</feature>
<dbReference type="InParanoid" id="A0A078B7D7"/>
<feature type="transmembrane region" description="Helical" evidence="7">
    <location>
        <begin position="144"/>
        <end position="163"/>
    </location>
</feature>
<keyword evidence="5 7" id="KW-1133">Transmembrane helix</keyword>
<evidence type="ECO:0000256" key="1">
    <source>
        <dbReference type="ARBA" id="ARBA00004651"/>
    </source>
</evidence>
<feature type="transmembrane region" description="Helical" evidence="7">
    <location>
        <begin position="451"/>
        <end position="470"/>
    </location>
</feature>
<accession>A0A078B7D7</accession>
<dbReference type="InterPro" id="IPR011701">
    <property type="entry name" value="MFS"/>
</dbReference>
<dbReference type="InterPro" id="IPR050171">
    <property type="entry name" value="MFS_Transporters"/>
</dbReference>
<evidence type="ECO:0000256" key="6">
    <source>
        <dbReference type="ARBA" id="ARBA00023136"/>
    </source>
</evidence>
<feature type="transmembrane region" description="Helical" evidence="7">
    <location>
        <begin position="334"/>
        <end position="357"/>
    </location>
</feature>
<evidence type="ECO:0000256" key="5">
    <source>
        <dbReference type="ARBA" id="ARBA00022989"/>
    </source>
</evidence>
<evidence type="ECO:0000256" key="4">
    <source>
        <dbReference type="ARBA" id="ARBA00022692"/>
    </source>
</evidence>
<keyword evidence="4 7" id="KW-0812">Transmembrane</keyword>
<evidence type="ECO:0000256" key="3">
    <source>
        <dbReference type="ARBA" id="ARBA00022475"/>
    </source>
</evidence>
<dbReference type="InterPro" id="IPR036259">
    <property type="entry name" value="MFS_trans_sf"/>
</dbReference>
<keyword evidence="3" id="KW-1003">Cell membrane</keyword>
<feature type="transmembrane region" description="Helical" evidence="7">
    <location>
        <begin position="219"/>
        <end position="245"/>
    </location>
</feature>
<comment type="subcellular location">
    <subcellularLocation>
        <location evidence="1">Cell membrane</location>
        <topology evidence="1">Multi-pass membrane protein</topology>
    </subcellularLocation>
</comment>
<proteinExistence type="predicted"/>
<dbReference type="Proteomes" id="UP000039865">
    <property type="component" value="Unassembled WGS sequence"/>
</dbReference>
<dbReference type="PANTHER" id="PTHR23517">
    <property type="entry name" value="RESISTANCE PROTEIN MDTM, PUTATIVE-RELATED-RELATED"/>
    <property type="match status" value="1"/>
</dbReference>
<dbReference type="GO" id="GO:0022857">
    <property type="term" value="F:transmembrane transporter activity"/>
    <property type="evidence" value="ECO:0007669"/>
    <property type="project" value="InterPro"/>
</dbReference>
<evidence type="ECO:0000313" key="8">
    <source>
        <dbReference type="EMBL" id="CDW89217.1"/>
    </source>
</evidence>
<evidence type="ECO:0000256" key="7">
    <source>
        <dbReference type="SAM" id="Phobius"/>
    </source>
</evidence>
<feature type="transmembrane region" description="Helical" evidence="7">
    <location>
        <begin position="364"/>
        <end position="383"/>
    </location>
</feature>
<evidence type="ECO:0000256" key="2">
    <source>
        <dbReference type="ARBA" id="ARBA00022448"/>
    </source>
</evidence>
<dbReference type="EMBL" id="CCKQ01017344">
    <property type="protein sequence ID" value="CDW89217.1"/>
    <property type="molecule type" value="Genomic_DNA"/>
</dbReference>
<name>A0A078B7D7_STYLE</name>
<protein>
    <submittedName>
        <fullName evidence="8">Major facilitator superfamily mfs_1</fullName>
    </submittedName>
</protein>
<keyword evidence="2" id="KW-0813">Transport</keyword>
<sequence>MQTFQEKSIDDDNISSHSLISHLELGHQPLHDRLIDEDLLKSTYQSQRDVDKHCFLGVELKEGVQFSNGLSIFIVTIMGNLIVTFIYHSSNIVLQNQFQLNNYEDLVKISSMIFMISVVILALVSPFIGGVIDLFGRRKMMTALFISTGALSSLLPYSSIIWVDFTFIRIILAVQINSILNNTLIVDYVKNESIGKAVAYNNISRYIGNFMSPFVFLNLLAHTSIAITYNIMSVTMYLTGVFLLFSMSEPQKHQKLLNNTHGENDSQNISKNQTQNANFWSNIKGGIQECRSNPILIFCLMQNFVVRMGIVLGQNAYNLWVLANVSDKQKAFELLAFALSLSSLLIFLIQIPLIKLLDKIRPRILLIFAQLFRACSLFIPMFIDNKIPELIAASIVIMAIGNAIANVARDFIFQKNQGTQSRGVINGFMDMFQNIGILIYLSVFAFFVKAIGLNGCFAVLGICDLILLLISSKFDFSKR</sequence>
<feature type="transmembrane region" description="Helical" evidence="7">
    <location>
        <begin position="295"/>
        <end position="314"/>
    </location>
</feature>
<dbReference type="OrthoDB" id="424834at2759"/>
<reference evidence="8 9" key="1">
    <citation type="submission" date="2014-06" db="EMBL/GenBank/DDBJ databases">
        <authorList>
            <person name="Swart Estienne"/>
        </authorList>
    </citation>
    <scope>NUCLEOTIDE SEQUENCE [LARGE SCALE GENOMIC DNA]</scope>
    <source>
        <strain evidence="8 9">130c</strain>
    </source>
</reference>
<dbReference type="AlphaFoldDB" id="A0A078B7D7"/>
<keyword evidence="6 7" id="KW-0472">Membrane</keyword>
<dbReference type="Gene3D" id="1.20.1250.20">
    <property type="entry name" value="MFS general substrate transporter like domains"/>
    <property type="match status" value="1"/>
</dbReference>
<feature type="transmembrane region" description="Helical" evidence="7">
    <location>
        <begin position="389"/>
        <end position="412"/>
    </location>
</feature>
<dbReference type="SUPFAM" id="SSF103473">
    <property type="entry name" value="MFS general substrate transporter"/>
    <property type="match status" value="1"/>
</dbReference>
<organism evidence="8 9">
    <name type="scientific">Stylonychia lemnae</name>
    <name type="common">Ciliate</name>
    <dbReference type="NCBI Taxonomy" id="5949"/>
    <lineage>
        <taxon>Eukaryota</taxon>
        <taxon>Sar</taxon>
        <taxon>Alveolata</taxon>
        <taxon>Ciliophora</taxon>
        <taxon>Intramacronucleata</taxon>
        <taxon>Spirotrichea</taxon>
        <taxon>Stichotrichia</taxon>
        <taxon>Sporadotrichida</taxon>
        <taxon>Oxytrichidae</taxon>
        <taxon>Stylonychinae</taxon>
        <taxon>Stylonychia</taxon>
    </lineage>
</organism>
<dbReference type="GO" id="GO:0005886">
    <property type="term" value="C:plasma membrane"/>
    <property type="evidence" value="ECO:0007669"/>
    <property type="project" value="UniProtKB-SubCell"/>
</dbReference>
<evidence type="ECO:0000313" key="9">
    <source>
        <dbReference type="Proteomes" id="UP000039865"/>
    </source>
</evidence>
<keyword evidence="9" id="KW-1185">Reference proteome</keyword>